<keyword evidence="2" id="KW-0812">Transmembrane</keyword>
<feature type="transmembrane region" description="Helical" evidence="2">
    <location>
        <begin position="45"/>
        <end position="63"/>
    </location>
</feature>
<dbReference type="PANTHER" id="PTHR40761">
    <property type="entry name" value="CONSERVED INTEGRAL MEMBRANE ALANINE VALINE AND LEUCINE RICH PROTEIN-RELATED"/>
    <property type="match status" value="1"/>
</dbReference>
<keyword evidence="4" id="KW-1185">Reference proteome</keyword>
<evidence type="ECO:0008006" key="5">
    <source>
        <dbReference type="Google" id="ProtNLM"/>
    </source>
</evidence>
<feature type="transmembrane region" description="Helical" evidence="2">
    <location>
        <begin position="176"/>
        <end position="196"/>
    </location>
</feature>
<organism evidence="3 4">
    <name type="scientific">Thermomonospora umbrina</name>
    <dbReference type="NCBI Taxonomy" id="111806"/>
    <lineage>
        <taxon>Bacteria</taxon>
        <taxon>Bacillati</taxon>
        <taxon>Actinomycetota</taxon>
        <taxon>Actinomycetes</taxon>
        <taxon>Streptosporangiales</taxon>
        <taxon>Thermomonosporaceae</taxon>
        <taxon>Thermomonospora</taxon>
    </lineage>
</organism>
<sequence length="413" mass="43577">MGVPLSTVFLRASFRRYAAVSDARTRRYRGVTASRFAPYFGGMDGTLAAFGATGLYYVGFAIFKVAADRMAPVRGHRIHHMAGVILTSPIFLAGLVLVLGGLSLQIIALSELALSVAVPIFVSGLVPLLVIAIGVFGERLAFREWLSLALVAGAMLLIAASIGTPEPITADDVGTWRLAAVVIPPLVLSLGMMAMGDRRPDGRHARPVAGVAYGMSAGFPIGTAELAVKGWSDSSAEGLAILGTPFPYVTVLAAAFGFGIIVAAFQRCRVSVVASVMTVTAKTYLLVMGTILYGEPWPDDPVTLGLRIAALALAIFAVLLFPRYDDELEPRLPADLPDSYGHEAAPYRSPMPQGPLSAPPAPQGPQAPRGPHGMYGPPPQQPYGPPGHRTPRPQGPQGPYGSAGPWSPDEERY</sequence>
<dbReference type="Proteomes" id="UP000256661">
    <property type="component" value="Unassembled WGS sequence"/>
</dbReference>
<feature type="transmembrane region" description="Helical" evidence="2">
    <location>
        <begin position="248"/>
        <end position="265"/>
    </location>
</feature>
<feature type="transmembrane region" description="Helical" evidence="2">
    <location>
        <begin position="304"/>
        <end position="321"/>
    </location>
</feature>
<comment type="caution">
    <text evidence="3">The sequence shown here is derived from an EMBL/GenBank/DDBJ whole genome shotgun (WGS) entry which is preliminary data.</text>
</comment>
<feature type="transmembrane region" description="Helical" evidence="2">
    <location>
        <begin position="112"/>
        <end position="133"/>
    </location>
</feature>
<keyword evidence="2" id="KW-1133">Transmembrane helix</keyword>
<evidence type="ECO:0000256" key="1">
    <source>
        <dbReference type="SAM" id="MobiDB-lite"/>
    </source>
</evidence>
<keyword evidence="2" id="KW-0472">Membrane</keyword>
<feature type="compositionally biased region" description="Low complexity" evidence="1">
    <location>
        <begin position="366"/>
        <end position="375"/>
    </location>
</feature>
<evidence type="ECO:0000313" key="4">
    <source>
        <dbReference type="Proteomes" id="UP000256661"/>
    </source>
</evidence>
<feature type="transmembrane region" description="Helical" evidence="2">
    <location>
        <begin position="84"/>
        <end position="106"/>
    </location>
</feature>
<feature type="transmembrane region" description="Helical" evidence="2">
    <location>
        <begin position="145"/>
        <end position="164"/>
    </location>
</feature>
<proteinExistence type="predicted"/>
<evidence type="ECO:0000313" key="3">
    <source>
        <dbReference type="EMBL" id="REE95606.1"/>
    </source>
</evidence>
<reference evidence="3 4" key="1">
    <citation type="submission" date="2018-08" db="EMBL/GenBank/DDBJ databases">
        <title>Sequencing the genomes of 1000 actinobacteria strains.</title>
        <authorList>
            <person name="Klenk H.-P."/>
        </authorList>
    </citation>
    <scope>NUCLEOTIDE SEQUENCE [LARGE SCALE GENOMIC DNA]</scope>
    <source>
        <strain evidence="3 4">DSM 43927</strain>
    </source>
</reference>
<feature type="transmembrane region" description="Helical" evidence="2">
    <location>
        <begin position="208"/>
        <end position="228"/>
    </location>
</feature>
<evidence type="ECO:0000256" key="2">
    <source>
        <dbReference type="SAM" id="Phobius"/>
    </source>
</evidence>
<gene>
    <name evidence="3" type="ORF">DFJ69_1003</name>
</gene>
<protein>
    <recommendedName>
        <fullName evidence="5">Drug/metabolite transporter (DMT)-like permease</fullName>
    </recommendedName>
</protein>
<dbReference type="PANTHER" id="PTHR40761:SF1">
    <property type="entry name" value="CONSERVED INTEGRAL MEMBRANE ALANINE VALINE AND LEUCINE RICH PROTEIN-RELATED"/>
    <property type="match status" value="1"/>
</dbReference>
<name>A0A3D9SI81_9ACTN</name>
<feature type="transmembrane region" description="Helical" evidence="2">
    <location>
        <begin position="272"/>
        <end position="292"/>
    </location>
</feature>
<feature type="compositionally biased region" description="Pro residues" evidence="1">
    <location>
        <begin position="376"/>
        <end position="385"/>
    </location>
</feature>
<dbReference type="EMBL" id="QTTT01000001">
    <property type="protein sequence ID" value="REE95606.1"/>
    <property type="molecule type" value="Genomic_DNA"/>
</dbReference>
<dbReference type="Gene3D" id="1.10.3730.20">
    <property type="match status" value="1"/>
</dbReference>
<accession>A0A3D9SI81</accession>
<feature type="region of interest" description="Disordered" evidence="1">
    <location>
        <begin position="335"/>
        <end position="413"/>
    </location>
</feature>
<dbReference type="AlphaFoldDB" id="A0A3D9SI81"/>